<keyword evidence="7" id="KW-1185">Reference proteome</keyword>
<reference evidence="7" key="2">
    <citation type="journal article" date="2016" name="Int. J. Syst. Evol. Microbiol.">
        <title>Complete genome sequence and cell structure of Limnochorda pilosa, a Gram-negative spore-former within the phylum Firmicutes.</title>
        <authorList>
            <person name="Watanabe M."/>
            <person name="Kojima H."/>
            <person name="Fukui M."/>
        </authorList>
    </citation>
    <scope>NUCLEOTIDE SEQUENCE [LARGE SCALE GENOMIC DNA]</scope>
    <source>
        <strain evidence="7">HC45</strain>
    </source>
</reference>
<evidence type="ECO:0000256" key="4">
    <source>
        <dbReference type="ARBA" id="ARBA00023163"/>
    </source>
</evidence>
<keyword evidence="3" id="KW-0238">DNA-binding</keyword>
<dbReference type="InterPro" id="IPR000551">
    <property type="entry name" value="MerR-type_HTH_dom"/>
</dbReference>
<keyword evidence="2" id="KW-0805">Transcription regulation</keyword>
<dbReference type="InterPro" id="IPR009061">
    <property type="entry name" value="DNA-bd_dom_put_sf"/>
</dbReference>
<organism evidence="6 7">
    <name type="scientific">Limnochorda pilosa</name>
    <dbReference type="NCBI Taxonomy" id="1555112"/>
    <lineage>
        <taxon>Bacteria</taxon>
        <taxon>Bacillati</taxon>
        <taxon>Bacillota</taxon>
        <taxon>Limnochordia</taxon>
        <taxon>Limnochordales</taxon>
        <taxon>Limnochordaceae</taxon>
        <taxon>Limnochorda</taxon>
    </lineage>
</organism>
<proteinExistence type="predicted"/>
<dbReference type="InterPro" id="IPR047057">
    <property type="entry name" value="MerR_fam"/>
</dbReference>
<evidence type="ECO:0000256" key="2">
    <source>
        <dbReference type="ARBA" id="ARBA00023015"/>
    </source>
</evidence>
<dbReference type="PANTHER" id="PTHR30204:SF65">
    <property type="entry name" value="HTH-TYPE TRANSCRIPTIONAL REGULATOR TNRA"/>
    <property type="match status" value="1"/>
</dbReference>
<dbReference type="GO" id="GO:0003677">
    <property type="term" value="F:DNA binding"/>
    <property type="evidence" value="ECO:0007669"/>
    <property type="project" value="UniProtKB-KW"/>
</dbReference>
<keyword evidence="1" id="KW-0678">Repressor</keyword>
<dbReference type="EMBL" id="AP014924">
    <property type="protein sequence ID" value="BAS27123.1"/>
    <property type="molecule type" value="Genomic_DNA"/>
</dbReference>
<dbReference type="STRING" id="1555112.LIP_1266"/>
<keyword evidence="4" id="KW-0804">Transcription</keyword>
<dbReference type="KEGG" id="lpil:LIP_1266"/>
<dbReference type="Proteomes" id="UP000065807">
    <property type="component" value="Chromosome"/>
</dbReference>
<evidence type="ECO:0000259" key="5">
    <source>
        <dbReference type="PROSITE" id="PS50937"/>
    </source>
</evidence>
<evidence type="ECO:0000313" key="6">
    <source>
        <dbReference type="EMBL" id="BAS27123.1"/>
    </source>
</evidence>
<gene>
    <name evidence="6" type="ORF">LIP_1266</name>
</gene>
<dbReference type="Pfam" id="PF13411">
    <property type="entry name" value="MerR_1"/>
    <property type="match status" value="1"/>
</dbReference>
<dbReference type="Gene3D" id="1.10.1660.10">
    <property type="match status" value="1"/>
</dbReference>
<dbReference type="RefSeq" id="WP_068135555.1">
    <property type="nucleotide sequence ID" value="NZ_AP014924.1"/>
</dbReference>
<dbReference type="AlphaFoldDB" id="A0A0K2SJ44"/>
<protein>
    <submittedName>
        <fullName evidence="6">MerR family transcriptional regulator</fullName>
    </submittedName>
</protein>
<reference evidence="7" key="1">
    <citation type="submission" date="2015-07" db="EMBL/GenBank/DDBJ databases">
        <title>Complete genome sequence and phylogenetic analysis of Limnochorda pilosa.</title>
        <authorList>
            <person name="Watanabe M."/>
            <person name="Kojima H."/>
            <person name="Fukui M."/>
        </authorList>
    </citation>
    <scope>NUCLEOTIDE SEQUENCE [LARGE SCALE GENOMIC DNA]</scope>
    <source>
        <strain evidence="7">HC45</strain>
    </source>
</reference>
<sequence>MAQLDRDAPVYPIGIVQKLTGLTGRQIRYYEKAGLLTPTRTPGNQRLYSPNQVDLLLDIKELLAQGYNVEGVKTRLAERYGSLGRRRAGRVEVPVPLAAPAPDAPPAAVETAPERISSEEHLRLIQAMRSGRPLSSLYPVNNQAELVRKLQETRSDDSS</sequence>
<dbReference type="PROSITE" id="PS50937">
    <property type="entry name" value="HTH_MERR_2"/>
    <property type="match status" value="1"/>
</dbReference>
<dbReference type="GO" id="GO:0003700">
    <property type="term" value="F:DNA-binding transcription factor activity"/>
    <property type="evidence" value="ECO:0007669"/>
    <property type="project" value="InterPro"/>
</dbReference>
<evidence type="ECO:0000256" key="3">
    <source>
        <dbReference type="ARBA" id="ARBA00023125"/>
    </source>
</evidence>
<accession>A0A0K2SJ44</accession>
<evidence type="ECO:0000256" key="1">
    <source>
        <dbReference type="ARBA" id="ARBA00022491"/>
    </source>
</evidence>
<evidence type="ECO:0000313" key="7">
    <source>
        <dbReference type="Proteomes" id="UP000065807"/>
    </source>
</evidence>
<name>A0A0K2SJ44_LIMPI</name>
<dbReference type="SUPFAM" id="SSF46955">
    <property type="entry name" value="Putative DNA-binding domain"/>
    <property type="match status" value="1"/>
</dbReference>
<feature type="domain" description="HTH merR-type" evidence="5">
    <location>
        <begin position="10"/>
        <end position="78"/>
    </location>
</feature>
<dbReference type="PANTHER" id="PTHR30204">
    <property type="entry name" value="REDOX-CYCLING DRUG-SENSING TRANSCRIPTIONAL ACTIVATOR SOXR"/>
    <property type="match status" value="1"/>
</dbReference>
<dbReference type="SMART" id="SM00422">
    <property type="entry name" value="HTH_MERR"/>
    <property type="match status" value="1"/>
</dbReference>